<dbReference type="HOGENOM" id="CLU_594672_0_0_1"/>
<dbReference type="VEuPathDB" id="FungiDB:SAPIO_CDS6758"/>
<organism evidence="1 2">
    <name type="scientific">Pseudallescheria apiosperma</name>
    <name type="common">Scedosporium apiospermum</name>
    <dbReference type="NCBI Taxonomy" id="563466"/>
    <lineage>
        <taxon>Eukaryota</taxon>
        <taxon>Fungi</taxon>
        <taxon>Dikarya</taxon>
        <taxon>Ascomycota</taxon>
        <taxon>Pezizomycotina</taxon>
        <taxon>Sordariomycetes</taxon>
        <taxon>Hypocreomycetidae</taxon>
        <taxon>Microascales</taxon>
        <taxon>Microascaceae</taxon>
        <taxon>Scedosporium</taxon>
    </lineage>
</organism>
<evidence type="ECO:0000313" key="2">
    <source>
        <dbReference type="Proteomes" id="UP000028545"/>
    </source>
</evidence>
<reference evidence="1 2" key="1">
    <citation type="journal article" date="2014" name="Genome Announc.">
        <title>Draft genome sequence of the pathogenic fungus Scedosporium apiospermum.</title>
        <authorList>
            <person name="Vandeputte P."/>
            <person name="Ghamrawi S."/>
            <person name="Rechenmann M."/>
            <person name="Iltis A."/>
            <person name="Giraud S."/>
            <person name="Fleury M."/>
            <person name="Thornton C."/>
            <person name="Delhaes L."/>
            <person name="Meyer W."/>
            <person name="Papon N."/>
            <person name="Bouchara J.P."/>
        </authorList>
    </citation>
    <scope>NUCLEOTIDE SEQUENCE [LARGE SCALE GENOMIC DNA]</scope>
    <source>
        <strain evidence="1 2">IHEM 14462</strain>
    </source>
</reference>
<proteinExistence type="predicted"/>
<dbReference type="Proteomes" id="UP000028545">
    <property type="component" value="Unassembled WGS sequence"/>
</dbReference>
<evidence type="ECO:0008006" key="3">
    <source>
        <dbReference type="Google" id="ProtNLM"/>
    </source>
</evidence>
<keyword evidence="2" id="KW-1185">Reference proteome</keyword>
<comment type="caution">
    <text evidence="1">The sequence shown here is derived from an EMBL/GenBank/DDBJ whole genome shotgun (WGS) entry which is preliminary data.</text>
</comment>
<dbReference type="OrthoDB" id="6513042at2759"/>
<gene>
    <name evidence="1" type="ORF">SAPIO_CDS6758</name>
</gene>
<dbReference type="RefSeq" id="XP_016641578.1">
    <property type="nucleotide sequence ID" value="XM_016788779.1"/>
</dbReference>
<dbReference type="Gene3D" id="3.40.50.300">
    <property type="entry name" value="P-loop containing nucleotide triphosphate hydrolases"/>
    <property type="match status" value="1"/>
</dbReference>
<dbReference type="InterPro" id="IPR027417">
    <property type="entry name" value="P-loop_NTPase"/>
</dbReference>
<evidence type="ECO:0000313" key="1">
    <source>
        <dbReference type="EMBL" id="KEZ41779.1"/>
    </source>
</evidence>
<dbReference type="EMBL" id="JOWA01000107">
    <property type="protein sequence ID" value="KEZ41779.1"/>
    <property type="molecule type" value="Genomic_DNA"/>
</dbReference>
<dbReference type="GeneID" id="27725830"/>
<accession>A0A084G367</accession>
<sequence>MCLLRFKLKGGETASTLEYAPVDSHRDYMASVAQGVVQDAFQLAEDARAIRQRNVVCLFLLASDKPDDLAQELTVLVWHGFTKDINSIALNRPIRAYDDFNAGQMVGYDGNKYRLKLDAGLHVAPRRAEAVHAALEESDPLDEHKHNIKKEFQAGAGFRSLPGNHALASGPGGDGVESAMTSFADMALAAPPAPTSASPVPPSLSPLSIPRDCWRATRLGIVGIIGFARSGKTQLLALTARLYMAQPEISKLACSAPTHVATSNFAASLHHLGVEIAKETNTPFPLVVRGYAIKTEIAAFIKIAAGQSRGAEAEEDIIDAYKARSRWSLNLSPCEWLLKVVGAKGFSVAASDPEALRPLQRPIETDRKFEGLRQFVAGKISFAEVGDYTPNDVHAETARQMVRRLLEDIVMAADAVCATPFGLSQAPYAQSNREVAKAVVLDEAGSMPQADALLVWGGGC</sequence>
<protein>
    <recommendedName>
        <fullName evidence="3">DNA helicase</fullName>
    </recommendedName>
</protein>
<dbReference type="AlphaFoldDB" id="A0A084G367"/>
<name>A0A084G367_PSEDA</name>
<dbReference type="KEGG" id="sapo:SAPIO_CDS6758"/>